<dbReference type="Gene3D" id="3.40.50.300">
    <property type="entry name" value="P-loop containing nucleotide triphosphate hydrolases"/>
    <property type="match status" value="2"/>
</dbReference>
<evidence type="ECO:0000256" key="3">
    <source>
        <dbReference type="ARBA" id="ARBA00022448"/>
    </source>
</evidence>
<dbReference type="InterPro" id="IPR017871">
    <property type="entry name" value="ABC_transporter-like_CS"/>
</dbReference>
<dbReference type="PROSITE" id="PS00211">
    <property type="entry name" value="ABC_TRANSPORTER_1"/>
    <property type="match status" value="1"/>
</dbReference>
<dbReference type="InterPro" id="IPR003593">
    <property type="entry name" value="AAA+_ATPase"/>
</dbReference>
<dbReference type="GO" id="GO:0005524">
    <property type="term" value="F:ATP binding"/>
    <property type="evidence" value="ECO:0007669"/>
    <property type="project" value="UniProtKB-KW"/>
</dbReference>
<keyword evidence="6" id="KW-0479">Metal-binding</keyword>
<comment type="subcellular location">
    <subcellularLocation>
        <location evidence="1">Cell membrane</location>
        <topology evidence="1">Multi-pass membrane protein</topology>
    </subcellularLocation>
</comment>
<dbReference type="InterPro" id="IPR027417">
    <property type="entry name" value="P-loop_NTPase"/>
</dbReference>
<evidence type="ECO:0000256" key="13">
    <source>
        <dbReference type="ARBA" id="ARBA00023163"/>
    </source>
</evidence>
<keyword evidence="14" id="KW-0539">Nucleus</keyword>
<organism evidence="19 20">
    <name type="scientific">Aspergillus leporis</name>
    <dbReference type="NCBI Taxonomy" id="41062"/>
    <lineage>
        <taxon>Eukaryota</taxon>
        <taxon>Fungi</taxon>
        <taxon>Dikarya</taxon>
        <taxon>Ascomycota</taxon>
        <taxon>Pezizomycotina</taxon>
        <taxon>Eurotiomycetes</taxon>
        <taxon>Eurotiomycetidae</taxon>
        <taxon>Eurotiales</taxon>
        <taxon>Aspergillaceae</taxon>
        <taxon>Aspergillus</taxon>
        <taxon>Aspergillus subgen. Circumdati</taxon>
    </lineage>
</organism>
<evidence type="ECO:0008006" key="21">
    <source>
        <dbReference type="Google" id="ProtNLM"/>
    </source>
</evidence>
<dbReference type="SUPFAM" id="SSF52540">
    <property type="entry name" value="P-loop containing nucleoside triphosphate hydrolases"/>
    <property type="match status" value="2"/>
</dbReference>
<feature type="transmembrane region" description="Helical" evidence="16">
    <location>
        <begin position="1149"/>
        <end position="1177"/>
    </location>
</feature>
<feature type="transmembrane region" description="Helical" evidence="16">
    <location>
        <begin position="2188"/>
        <end position="2208"/>
    </location>
</feature>
<proteinExistence type="inferred from homology"/>
<evidence type="ECO:0000256" key="6">
    <source>
        <dbReference type="ARBA" id="ARBA00022723"/>
    </source>
</evidence>
<dbReference type="SMART" id="SM00906">
    <property type="entry name" value="Fungal_trans"/>
    <property type="match status" value="1"/>
</dbReference>
<dbReference type="GO" id="GO:0009893">
    <property type="term" value="P:positive regulation of metabolic process"/>
    <property type="evidence" value="ECO:0007669"/>
    <property type="project" value="UniProtKB-ARBA"/>
</dbReference>
<keyword evidence="11" id="KW-0238">DNA-binding</keyword>
<dbReference type="GO" id="GO:0016887">
    <property type="term" value="F:ATP hydrolysis activity"/>
    <property type="evidence" value="ECO:0007669"/>
    <property type="project" value="InterPro"/>
</dbReference>
<protein>
    <recommendedName>
        <fullName evidence="21">ABC-2 type transporter-domain-containing protein</fullName>
    </recommendedName>
</protein>
<evidence type="ECO:0000256" key="9">
    <source>
        <dbReference type="ARBA" id="ARBA00022989"/>
    </source>
</evidence>
<evidence type="ECO:0000256" key="5">
    <source>
        <dbReference type="ARBA" id="ARBA00022692"/>
    </source>
</evidence>
<evidence type="ECO:0000256" key="14">
    <source>
        <dbReference type="ARBA" id="ARBA00023242"/>
    </source>
</evidence>
<evidence type="ECO:0000259" key="17">
    <source>
        <dbReference type="PROSITE" id="PS50048"/>
    </source>
</evidence>
<dbReference type="SMART" id="SM00066">
    <property type="entry name" value="GAL4"/>
    <property type="match status" value="1"/>
</dbReference>
<keyword evidence="20" id="KW-1185">Reference proteome</keyword>
<dbReference type="OrthoDB" id="245989at2759"/>
<dbReference type="FunFam" id="3.40.50.300:FF:000054">
    <property type="entry name" value="ABC multidrug transporter atrF"/>
    <property type="match status" value="1"/>
</dbReference>
<evidence type="ECO:0000256" key="1">
    <source>
        <dbReference type="ARBA" id="ARBA00004651"/>
    </source>
</evidence>
<evidence type="ECO:0000256" key="11">
    <source>
        <dbReference type="ARBA" id="ARBA00023125"/>
    </source>
</evidence>
<dbReference type="InterPro" id="IPR001138">
    <property type="entry name" value="Zn2Cys6_DnaBD"/>
</dbReference>
<dbReference type="InterPro" id="IPR010929">
    <property type="entry name" value="PDR_CDR_ABC"/>
</dbReference>
<keyword evidence="4" id="KW-1003">Cell membrane</keyword>
<dbReference type="FunFam" id="3.40.50.300:FF:001569">
    <property type="entry name" value="ABC multidrug transporter (Eurofung)"/>
    <property type="match status" value="1"/>
</dbReference>
<evidence type="ECO:0000256" key="2">
    <source>
        <dbReference type="ARBA" id="ARBA00006012"/>
    </source>
</evidence>
<feature type="transmembrane region" description="Helical" evidence="16">
    <location>
        <begin position="1315"/>
        <end position="1333"/>
    </location>
</feature>
<dbReference type="GO" id="GO:0008270">
    <property type="term" value="F:zinc ion binding"/>
    <property type="evidence" value="ECO:0007669"/>
    <property type="project" value="InterPro"/>
</dbReference>
<dbReference type="Pfam" id="PF00172">
    <property type="entry name" value="Zn_clus"/>
    <property type="match status" value="1"/>
</dbReference>
<dbReference type="InterPro" id="IPR003439">
    <property type="entry name" value="ABC_transporter-like_ATP-bd"/>
</dbReference>
<keyword evidence="13" id="KW-0804">Transcription</keyword>
<dbReference type="SUPFAM" id="SSF161084">
    <property type="entry name" value="MAPEG domain-like"/>
    <property type="match status" value="1"/>
</dbReference>
<dbReference type="SMART" id="SM00382">
    <property type="entry name" value="AAA"/>
    <property type="match status" value="2"/>
</dbReference>
<keyword evidence="8" id="KW-0067">ATP-binding</keyword>
<dbReference type="Gene3D" id="1.20.120.550">
    <property type="entry name" value="Membrane associated eicosanoid/glutathione metabolism-like domain"/>
    <property type="match status" value="1"/>
</dbReference>
<evidence type="ECO:0000256" key="16">
    <source>
        <dbReference type="SAM" id="Phobius"/>
    </source>
</evidence>
<feature type="transmembrane region" description="Helical" evidence="16">
    <location>
        <begin position="1082"/>
        <end position="1103"/>
    </location>
</feature>
<feature type="compositionally biased region" description="Polar residues" evidence="15">
    <location>
        <begin position="11"/>
        <end position="28"/>
    </location>
</feature>
<feature type="transmembrane region" description="Helical" evidence="16">
    <location>
        <begin position="1225"/>
        <end position="1245"/>
    </location>
</feature>
<dbReference type="CDD" id="cd03232">
    <property type="entry name" value="ABCG_PDR_domain2"/>
    <property type="match status" value="1"/>
</dbReference>
<dbReference type="Pfam" id="PF01061">
    <property type="entry name" value="ABC2_membrane"/>
    <property type="match status" value="2"/>
</dbReference>
<dbReference type="GO" id="GO:0000981">
    <property type="term" value="F:DNA-binding transcription factor activity, RNA polymerase II-specific"/>
    <property type="evidence" value="ECO:0007669"/>
    <property type="project" value="InterPro"/>
</dbReference>
<dbReference type="PANTHER" id="PTHR19241">
    <property type="entry name" value="ATP-BINDING CASSETTE TRANSPORTER"/>
    <property type="match status" value="1"/>
</dbReference>
<feature type="transmembrane region" description="Helical" evidence="16">
    <location>
        <begin position="1184"/>
        <end position="1205"/>
    </location>
</feature>
<dbReference type="CDD" id="cd00067">
    <property type="entry name" value="GAL4"/>
    <property type="match status" value="1"/>
</dbReference>
<feature type="region of interest" description="Disordered" evidence="15">
    <location>
        <begin position="1"/>
        <end position="35"/>
    </location>
</feature>
<dbReference type="InterPro" id="IPR013525">
    <property type="entry name" value="ABC2_TM"/>
</dbReference>
<name>A0A5N5XHK2_9EURO</name>
<dbReference type="InterPro" id="IPR001129">
    <property type="entry name" value="Membr-assoc_MAPEG"/>
</dbReference>
<dbReference type="SUPFAM" id="SSF57701">
    <property type="entry name" value="Zn2/Cys6 DNA-binding domain"/>
    <property type="match status" value="1"/>
</dbReference>
<keyword evidence="10" id="KW-0805">Transcription regulation</keyword>
<keyword evidence="7" id="KW-0547">Nucleotide-binding</keyword>
<feature type="transmembrane region" description="Helical" evidence="16">
    <location>
        <begin position="2240"/>
        <end position="2257"/>
    </location>
</feature>
<evidence type="ECO:0000256" key="8">
    <source>
        <dbReference type="ARBA" id="ARBA00022840"/>
    </source>
</evidence>
<evidence type="ECO:0000259" key="18">
    <source>
        <dbReference type="PROSITE" id="PS50893"/>
    </source>
</evidence>
<dbReference type="Gene3D" id="4.10.240.10">
    <property type="entry name" value="Zn(2)-C6 fungal-type DNA-binding domain"/>
    <property type="match status" value="1"/>
</dbReference>
<accession>A0A5N5XHK2</accession>
<dbReference type="PROSITE" id="PS50048">
    <property type="entry name" value="ZN2_CY6_FUNGAL_2"/>
    <property type="match status" value="1"/>
</dbReference>
<sequence length="2260" mass="252929">MPAHLHAHPHGSTSLASNQEAESLTDAVSSPRVHLSHDDEDAIAEIHRTLTEISHHNPPQGYPEPHSSFDKFLEAELQAGRKKSNLGVCFQSLSTWGDGDEHADVKSLGTALWRTLTFQDVYEWTIQPWLSKKEPQSGRPLIRDFSGVVRSGEIMLVLGRPGAGCSTFLRTVAGHHSSFLGVTGSLDYSGLALEEVKKHYRGQVAYVPEDDVHFPTLTVQQTLEFALQSKTPKRYQDRIPRYLEIYGRVFGMSHTMNTLVGNEYIRGVSGGERKRISIIESLATDSSVSCWDNSTRGLDASSAVDYARSLRIMTDTCGKATLMTLYQASDAIYDLVDKVLLIDEGRMLYQGPACEAKLYFENLGYECAEMQTVSDFLTSITVPERRKFRAGWEHRAPKGPIELEEAFRRSAAYQKVQYDVQHYEDQRLGEKSVGTSQADLDNGSLEDFKKAIQTNKSRFVSPKSPYTISLFRQVVLCAQRQLWQLRGHMSPLYIKLISSVVYGLLVGSMFYDQPQTSAGMYSRGGVIFYSSILLAWLQMSELEEAMQGRDILSRQKKFAFVRPSAYTTPALYTYEAMMAAEFHNTNFTCSPESIVPSGANYTNIAYQTCGYAGSQVGTTIVNGDDYLAAQYGFTFGHVWRNFGILCLFTVVYVACTCWLSEIMEWEPDSAGPIQYKKSRKSPRTNHKIIQDEESNAVQRDTKMVDLGNTSEKSGRALTGTTSSFTWDNLELFVQVGNETRKLLNGVSGYCKPGTLTALVGASGAGKSTLLTALTQRPSSGKLTGTMYVDGHAVDQSFNRQIGYCQQMDIHDESSTVREALEFSALLRQSPEPTNEEKLSYVNTVIETLDLVELQNALIGSLDIEKKKRVTIGVELCAKPELLLFLDEPTSGLDSQGASSIVALLRRLADQGLAILCTIHQANQEQFEEFDRVLALSPGGSTYYFGEVGDSGCSIFDYFSRHGHRPDNITNAADFLIEVVVGGMKNTIHQINWTEIWNQSTEGKMVKKEICDIRSRGNSKASQPRKRLSTPPLHVQICLLTKRTLRQYWRSPEYPYSRLYASFLHALINGLTYLQIGNSSTDLQSKAFSCFLVLMLVPEFINAISMRFIMNRDIWKAREGPSGVYGWVAFCTAQIVSEIPYAIISSVIFYVLYYFIVGLPLGFAAGYSFLMFFLFFLFATSWGQWIAALSADSMVAATLMPFFIIMCELFNGILQPHENMPAFWKYTMYYATPFTYWIGGVLTSVLRGMPVVCDKNELTIFESPPNMTCGEYAGPWLAEHGVGYLSNPDDSGSCGYCKYSYGDDYLSEIGLDSSKIWPYFGIFLAFVISNYLMLESHVGPASTSPDSIPRRRRPALSCTVCRRRKLKCDRALPCSQCVKSKTPDLCIFSGPVSGQTLESRPIHNTSDRAHLSSSHASPAHNGLYVFDSKHQSSNRITKPKGRPEELQELRHRLQVLEGALSRTGSIQTPESSACESVSDYGLRMTSDTQYLTEDVKHLPEKACFRGKNGKTRYCGRCHSALSFSFLKDVGSYFQGRRTQKKSKSPEYLKLKRFRAEALSREKQDHQRAYREKAFTLEEMLPHRRVADELVNLYLSTFETTYRVLHVPTFLKQYEAYWAGTEGTDMAFIAKLLAVMAASSCFFSPTTRLNEKDTLHSAAGGWIMAVQSWIASINVSSTIDFNMLQIQCILILARQADATDGDVVWISSGSLIRSAMMIGLHRSPARFPKMTRFWAEMRRRLWATILELDLQSALDGGMPPSIDLDEYDCDQPSNYDDEDLMEDMTEDVIPKDTAVVTRSSFQILLSRSLPLRVRIAKLVNSLKFTLSYDEALRLSEQLIQYRNEALTLFPDNATTSMSSESLQFTRSFLVFIMVRFLLTIHRPFSLSVQLSPKFSYSRKICLESSLEMLSQLDAPAVSLPEAQACPHLGQLGGGMFRDEFFHAAITVCVELSLQASEFSSSRPPLGQPSSLSSLNDLVRSQQDVLVRAVEHTLDTFGSRISPRGKGCKAFLFLAMAVASIKARLNGEDAVRKIEQVAAKNIKDCERLIRGEAWADIRRDEGPVVPDVLTPSWDSPEIPFDPALVPTDSISFVAMLTPNRAILTTLGLSALPGDQAPNHVVACLLANWLISFGAFSNRREKMKLGLDHNQAPREDLARYGEVAVQSGKISRQTLDRLKRQEAIMANSAEHYPLFVAAILVALHTGVPHVTINRIGLWYGVSRLAFGFCYKYNENLKLSFLRSAFWWSGSICCFTAFWLAAKRL</sequence>
<dbReference type="Pfam" id="PF01124">
    <property type="entry name" value="MAPEG"/>
    <property type="match status" value="1"/>
</dbReference>
<feature type="domain" description="ABC transporter" evidence="18">
    <location>
        <begin position="724"/>
        <end position="962"/>
    </location>
</feature>
<dbReference type="InterPro" id="IPR034003">
    <property type="entry name" value="ABCG_PDR_2"/>
</dbReference>
<dbReference type="InterPro" id="IPR023352">
    <property type="entry name" value="MAPEG-like_dom_sf"/>
</dbReference>
<dbReference type="Pfam" id="PF04082">
    <property type="entry name" value="Fungal_trans"/>
    <property type="match status" value="1"/>
</dbReference>
<dbReference type="CDD" id="cd12148">
    <property type="entry name" value="fungal_TF_MHR"/>
    <property type="match status" value="1"/>
</dbReference>
<feature type="region of interest" description="Disordered" evidence="15">
    <location>
        <begin position="673"/>
        <end position="694"/>
    </location>
</feature>
<evidence type="ECO:0000256" key="12">
    <source>
        <dbReference type="ARBA" id="ARBA00023136"/>
    </source>
</evidence>
<dbReference type="Proteomes" id="UP000326565">
    <property type="component" value="Unassembled WGS sequence"/>
</dbReference>
<keyword evidence="3" id="KW-0813">Transport</keyword>
<feature type="compositionally biased region" description="Basic residues" evidence="15">
    <location>
        <begin position="676"/>
        <end position="686"/>
    </location>
</feature>
<dbReference type="InterPro" id="IPR034001">
    <property type="entry name" value="ABCG_PDR_1"/>
</dbReference>
<dbReference type="GO" id="GO:0006351">
    <property type="term" value="P:DNA-templated transcription"/>
    <property type="evidence" value="ECO:0007669"/>
    <property type="project" value="InterPro"/>
</dbReference>
<evidence type="ECO:0000256" key="7">
    <source>
        <dbReference type="ARBA" id="ARBA00022741"/>
    </source>
</evidence>
<dbReference type="GO" id="GO:0140359">
    <property type="term" value="F:ABC-type transporter activity"/>
    <property type="evidence" value="ECO:0007669"/>
    <property type="project" value="InterPro"/>
</dbReference>
<evidence type="ECO:0000256" key="10">
    <source>
        <dbReference type="ARBA" id="ARBA00023015"/>
    </source>
</evidence>
<reference evidence="19 20" key="1">
    <citation type="submission" date="2019-04" db="EMBL/GenBank/DDBJ databases">
        <title>Friends and foes A comparative genomics study of 23 Aspergillus species from section Flavi.</title>
        <authorList>
            <consortium name="DOE Joint Genome Institute"/>
            <person name="Kjaerbolling I."/>
            <person name="Vesth T."/>
            <person name="Frisvad J.C."/>
            <person name="Nybo J.L."/>
            <person name="Theobald S."/>
            <person name="Kildgaard S."/>
            <person name="Isbrandt T."/>
            <person name="Kuo A."/>
            <person name="Sato A."/>
            <person name="Lyhne E.K."/>
            <person name="Kogle M.E."/>
            <person name="Wiebenga A."/>
            <person name="Kun R.S."/>
            <person name="Lubbers R.J."/>
            <person name="Makela M.R."/>
            <person name="Barry K."/>
            <person name="Chovatia M."/>
            <person name="Clum A."/>
            <person name="Daum C."/>
            <person name="Haridas S."/>
            <person name="He G."/>
            <person name="LaButti K."/>
            <person name="Lipzen A."/>
            <person name="Mondo S."/>
            <person name="Riley R."/>
            <person name="Salamov A."/>
            <person name="Simmons B.A."/>
            <person name="Magnuson J.K."/>
            <person name="Henrissat B."/>
            <person name="Mortensen U.H."/>
            <person name="Larsen T.O."/>
            <person name="Devries R.P."/>
            <person name="Grigoriev I.V."/>
            <person name="Machida M."/>
            <person name="Baker S.E."/>
            <person name="Andersen M.R."/>
        </authorList>
    </citation>
    <scope>NUCLEOTIDE SEQUENCE [LARGE SCALE GENOMIC DNA]</scope>
    <source>
        <strain evidence="19 20">CBS 151.66</strain>
    </source>
</reference>
<dbReference type="PROSITE" id="PS50893">
    <property type="entry name" value="ABC_TRANSPORTER_2"/>
    <property type="match status" value="2"/>
</dbReference>
<dbReference type="CDD" id="cd03233">
    <property type="entry name" value="ABCG_PDR_domain1"/>
    <property type="match status" value="1"/>
</dbReference>
<evidence type="ECO:0000256" key="15">
    <source>
        <dbReference type="SAM" id="MobiDB-lite"/>
    </source>
</evidence>
<keyword evidence="9 16" id="KW-1133">Transmembrane helix</keyword>
<keyword evidence="5 16" id="KW-0812">Transmembrane</keyword>
<gene>
    <name evidence="19" type="ORF">BDV29DRAFT_187003</name>
</gene>
<comment type="similarity">
    <text evidence="2">Belongs to the ABC transporter superfamily. ABCG family. PDR (TC 3.A.1.205) subfamily.</text>
</comment>
<dbReference type="Pfam" id="PF06422">
    <property type="entry name" value="PDR_CDR"/>
    <property type="match status" value="1"/>
</dbReference>
<dbReference type="GO" id="GO:0003677">
    <property type="term" value="F:DNA binding"/>
    <property type="evidence" value="ECO:0007669"/>
    <property type="project" value="UniProtKB-KW"/>
</dbReference>
<feature type="domain" description="ABC transporter" evidence="18">
    <location>
        <begin position="116"/>
        <end position="369"/>
    </location>
</feature>
<dbReference type="EMBL" id="ML732149">
    <property type="protein sequence ID" value="KAB8079667.1"/>
    <property type="molecule type" value="Genomic_DNA"/>
</dbReference>
<keyword evidence="12 16" id="KW-0472">Membrane</keyword>
<evidence type="ECO:0000313" key="19">
    <source>
        <dbReference type="EMBL" id="KAB8079667.1"/>
    </source>
</evidence>
<dbReference type="PROSITE" id="PS00463">
    <property type="entry name" value="ZN2_CY6_FUNGAL_1"/>
    <property type="match status" value="1"/>
</dbReference>
<feature type="domain" description="Zn(2)-C6 fungal-type" evidence="17">
    <location>
        <begin position="1356"/>
        <end position="1387"/>
    </location>
</feature>
<evidence type="ECO:0000256" key="4">
    <source>
        <dbReference type="ARBA" id="ARBA00022475"/>
    </source>
</evidence>
<dbReference type="Pfam" id="PF00005">
    <property type="entry name" value="ABC_tran"/>
    <property type="match status" value="2"/>
</dbReference>
<evidence type="ECO:0000313" key="20">
    <source>
        <dbReference type="Proteomes" id="UP000326565"/>
    </source>
</evidence>
<dbReference type="InterPro" id="IPR007219">
    <property type="entry name" value="XnlR_reg_dom"/>
</dbReference>
<dbReference type="GO" id="GO:0005886">
    <property type="term" value="C:plasma membrane"/>
    <property type="evidence" value="ECO:0007669"/>
    <property type="project" value="UniProtKB-SubCell"/>
</dbReference>
<dbReference type="InterPro" id="IPR036864">
    <property type="entry name" value="Zn2-C6_fun-type_DNA-bd_sf"/>
</dbReference>